<dbReference type="SUPFAM" id="SSF50630">
    <property type="entry name" value="Acid proteases"/>
    <property type="match status" value="1"/>
</dbReference>
<keyword evidence="4" id="KW-1185">Reference proteome</keyword>
<dbReference type="Pfam" id="PF00026">
    <property type="entry name" value="Asp"/>
    <property type="match status" value="1"/>
</dbReference>
<evidence type="ECO:0000256" key="1">
    <source>
        <dbReference type="ARBA" id="ARBA00007447"/>
    </source>
</evidence>
<evidence type="ECO:0000259" key="2">
    <source>
        <dbReference type="PROSITE" id="PS51767"/>
    </source>
</evidence>
<dbReference type="OrthoDB" id="771136at2759"/>
<evidence type="ECO:0000313" key="4">
    <source>
        <dbReference type="Proteomes" id="UP000030671"/>
    </source>
</evidence>
<proteinExistence type="inferred from homology"/>
<dbReference type="CDD" id="cd05471">
    <property type="entry name" value="pepsin_like"/>
    <property type="match status" value="1"/>
</dbReference>
<dbReference type="Gene3D" id="2.40.70.10">
    <property type="entry name" value="Acid Proteases"/>
    <property type="match status" value="2"/>
</dbReference>
<dbReference type="KEGG" id="hir:HETIRDRAFT_106390"/>
<dbReference type="PANTHER" id="PTHR47966">
    <property type="entry name" value="BETA-SITE APP-CLEAVING ENZYME, ISOFORM A-RELATED"/>
    <property type="match status" value="1"/>
</dbReference>
<dbReference type="InterPro" id="IPR021109">
    <property type="entry name" value="Peptidase_aspartic_dom_sf"/>
</dbReference>
<dbReference type="AlphaFoldDB" id="W4JRL0"/>
<sequence length="438" mass="46799">MSAPTSRSSTAAGGELAPFVLDFDVKRSVSGIPAIDRDDVVYLANVTVGGQPFLVQLDTGSADFWIHKREGMQVSKQTEQRVKIEYGTGWVSGNIAFAPFTVGDFQVPSQAFINVDASADLDDLDGIWGLGFDRASNIHSASSSSLTSHSPDSSTLTPLTNIFAQTPMTPNVLTLDLSRSASGDASSSSSGTFTIGPYMPAARFEGVPHVPVAETSGGWEVALDGMRVNGQPFDLNTSMSALATAVKKRWRWDKRQGQGGQNINVLLDSGTSFALVDDAAADFIYGGMQGAKSCVIDGGKYWFVPCLATANVSFGFGGRFFSVHPLDLTLVMDAEDLDGEPRTVCAGVFTGKSSAPDIRDEPLWVLGDAFMRNVLTAFHFGRETLEGGFDGAPTVQMASKTDQAAVATEFRRARWEALRGRPKMMDPVDVDCANVPHP</sequence>
<dbReference type="GO" id="GO:0006508">
    <property type="term" value="P:proteolysis"/>
    <property type="evidence" value="ECO:0007669"/>
    <property type="project" value="InterPro"/>
</dbReference>
<dbReference type="eggNOG" id="KOG1339">
    <property type="taxonomic scope" value="Eukaryota"/>
</dbReference>
<dbReference type="InParanoid" id="W4JRL0"/>
<feature type="domain" description="Peptidase A1" evidence="2">
    <location>
        <begin position="42"/>
        <end position="388"/>
    </location>
</feature>
<dbReference type="GeneID" id="20666160"/>
<dbReference type="InterPro" id="IPR034164">
    <property type="entry name" value="Pepsin-like_dom"/>
</dbReference>
<dbReference type="RefSeq" id="XP_009551981.1">
    <property type="nucleotide sequence ID" value="XM_009553686.1"/>
</dbReference>
<comment type="similarity">
    <text evidence="1">Belongs to the peptidase A1 family.</text>
</comment>
<name>W4JRL0_HETIT</name>
<dbReference type="Proteomes" id="UP000030671">
    <property type="component" value="Unassembled WGS sequence"/>
</dbReference>
<gene>
    <name evidence="3" type="ORF">HETIRDRAFT_106390</name>
</gene>
<dbReference type="InterPro" id="IPR001461">
    <property type="entry name" value="Aspartic_peptidase_A1"/>
</dbReference>
<dbReference type="GO" id="GO:0004190">
    <property type="term" value="F:aspartic-type endopeptidase activity"/>
    <property type="evidence" value="ECO:0007669"/>
    <property type="project" value="InterPro"/>
</dbReference>
<dbReference type="InterPro" id="IPR033121">
    <property type="entry name" value="PEPTIDASE_A1"/>
</dbReference>
<reference evidence="3 4" key="1">
    <citation type="journal article" date="2012" name="New Phytol.">
        <title>Insight into trade-off between wood decay and parasitism from the genome of a fungal forest pathogen.</title>
        <authorList>
            <person name="Olson A."/>
            <person name="Aerts A."/>
            <person name="Asiegbu F."/>
            <person name="Belbahri L."/>
            <person name="Bouzid O."/>
            <person name="Broberg A."/>
            <person name="Canback B."/>
            <person name="Coutinho P.M."/>
            <person name="Cullen D."/>
            <person name="Dalman K."/>
            <person name="Deflorio G."/>
            <person name="van Diepen L.T."/>
            <person name="Dunand C."/>
            <person name="Duplessis S."/>
            <person name="Durling M."/>
            <person name="Gonthier P."/>
            <person name="Grimwood J."/>
            <person name="Fossdal C.G."/>
            <person name="Hansson D."/>
            <person name="Henrissat B."/>
            <person name="Hietala A."/>
            <person name="Himmelstrand K."/>
            <person name="Hoffmeister D."/>
            <person name="Hogberg N."/>
            <person name="James T.Y."/>
            <person name="Karlsson M."/>
            <person name="Kohler A."/>
            <person name="Kues U."/>
            <person name="Lee Y.H."/>
            <person name="Lin Y.C."/>
            <person name="Lind M."/>
            <person name="Lindquist E."/>
            <person name="Lombard V."/>
            <person name="Lucas S."/>
            <person name="Lunden K."/>
            <person name="Morin E."/>
            <person name="Murat C."/>
            <person name="Park J."/>
            <person name="Raffaello T."/>
            <person name="Rouze P."/>
            <person name="Salamov A."/>
            <person name="Schmutz J."/>
            <person name="Solheim H."/>
            <person name="Stahlberg J."/>
            <person name="Velez H."/>
            <person name="de Vries R.P."/>
            <person name="Wiebenga A."/>
            <person name="Woodward S."/>
            <person name="Yakovlev I."/>
            <person name="Garbelotto M."/>
            <person name="Martin F."/>
            <person name="Grigoriev I.V."/>
            <person name="Stenlid J."/>
        </authorList>
    </citation>
    <scope>NUCLEOTIDE SEQUENCE [LARGE SCALE GENOMIC DNA]</scope>
    <source>
        <strain evidence="3 4">TC 32-1</strain>
    </source>
</reference>
<organism evidence="3 4">
    <name type="scientific">Heterobasidion irregulare (strain TC 32-1)</name>
    <dbReference type="NCBI Taxonomy" id="747525"/>
    <lineage>
        <taxon>Eukaryota</taxon>
        <taxon>Fungi</taxon>
        <taxon>Dikarya</taxon>
        <taxon>Basidiomycota</taxon>
        <taxon>Agaricomycotina</taxon>
        <taxon>Agaricomycetes</taxon>
        <taxon>Russulales</taxon>
        <taxon>Bondarzewiaceae</taxon>
        <taxon>Heterobasidion</taxon>
        <taxon>Heterobasidion annosum species complex</taxon>
    </lineage>
</organism>
<dbReference type="HOGENOM" id="CLU_013253_8_2_1"/>
<accession>W4JRL0</accession>
<dbReference type="PROSITE" id="PS51767">
    <property type="entry name" value="PEPTIDASE_A1"/>
    <property type="match status" value="1"/>
</dbReference>
<evidence type="ECO:0000313" key="3">
    <source>
        <dbReference type="EMBL" id="ETW75720.1"/>
    </source>
</evidence>
<dbReference type="PANTHER" id="PTHR47966:SF51">
    <property type="entry name" value="BETA-SITE APP-CLEAVING ENZYME, ISOFORM A-RELATED"/>
    <property type="match status" value="1"/>
</dbReference>
<dbReference type="EMBL" id="KI925465">
    <property type="protein sequence ID" value="ETW75720.1"/>
    <property type="molecule type" value="Genomic_DNA"/>
</dbReference>
<dbReference type="PRINTS" id="PR00792">
    <property type="entry name" value="PEPSIN"/>
</dbReference>
<protein>
    <submittedName>
        <fullName evidence="3">Aspartic peptidase</fullName>
    </submittedName>
</protein>